<reference evidence="3" key="1">
    <citation type="journal article" date="2014" name="Proc. Natl. Acad. Sci. U.S.A.">
        <title>Extensive sampling of basidiomycete genomes demonstrates inadequacy of the white-rot/brown-rot paradigm for wood decay fungi.</title>
        <authorList>
            <person name="Riley R."/>
            <person name="Salamov A.A."/>
            <person name="Brown D.W."/>
            <person name="Nagy L.G."/>
            <person name="Floudas D."/>
            <person name="Held B.W."/>
            <person name="Levasseur A."/>
            <person name="Lombard V."/>
            <person name="Morin E."/>
            <person name="Otillar R."/>
            <person name="Lindquist E.A."/>
            <person name="Sun H."/>
            <person name="LaButti K.M."/>
            <person name="Schmutz J."/>
            <person name="Jabbour D."/>
            <person name="Luo H."/>
            <person name="Baker S.E."/>
            <person name="Pisabarro A.G."/>
            <person name="Walton J.D."/>
            <person name="Blanchette R.A."/>
            <person name="Henrissat B."/>
            <person name="Martin F."/>
            <person name="Cullen D."/>
            <person name="Hibbett D.S."/>
            <person name="Grigoriev I.V."/>
        </authorList>
    </citation>
    <scope>NUCLEOTIDE SEQUENCE [LARGE SCALE GENOMIC DNA]</scope>
    <source>
        <strain evidence="3">CBS 339.88</strain>
    </source>
</reference>
<dbReference type="HOGENOM" id="CLU_1277796_0_0_1"/>
<protein>
    <submittedName>
        <fullName evidence="2">Uncharacterized protein</fullName>
    </submittedName>
</protein>
<organism evidence="2 3">
    <name type="scientific">Galerina marginata (strain CBS 339.88)</name>
    <dbReference type="NCBI Taxonomy" id="685588"/>
    <lineage>
        <taxon>Eukaryota</taxon>
        <taxon>Fungi</taxon>
        <taxon>Dikarya</taxon>
        <taxon>Basidiomycota</taxon>
        <taxon>Agaricomycotina</taxon>
        <taxon>Agaricomycetes</taxon>
        <taxon>Agaricomycetidae</taxon>
        <taxon>Agaricales</taxon>
        <taxon>Agaricineae</taxon>
        <taxon>Strophariaceae</taxon>
        <taxon>Galerina</taxon>
    </lineage>
</organism>
<proteinExistence type="predicted"/>
<dbReference type="EMBL" id="KL142574">
    <property type="protein sequence ID" value="KDR65025.1"/>
    <property type="molecule type" value="Genomic_DNA"/>
</dbReference>
<accession>A0A067S2J2</accession>
<dbReference type="STRING" id="685588.A0A067S2J2"/>
<dbReference type="OrthoDB" id="3004525at2759"/>
<gene>
    <name evidence="2" type="ORF">GALMADRAFT_149061</name>
</gene>
<keyword evidence="3" id="KW-1185">Reference proteome</keyword>
<evidence type="ECO:0000313" key="3">
    <source>
        <dbReference type="Proteomes" id="UP000027222"/>
    </source>
</evidence>
<dbReference type="AlphaFoldDB" id="A0A067S2J2"/>
<name>A0A067S2J2_GALM3</name>
<dbReference type="Proteomes" id="UP000027222">
    <property type="component" value="Unassembled WGS sequence"/>
</dbReference>
<evidence type="ECO:0000256" key="1">
    <source>
        <dbReference type="SAM" id="MobiDB-lite"/>
    </source>
</evidence>
<evidence type="ECO:0000313" key="2">
    <source>
        <dbReference type="EMBL" id="KDR65025.1"/>
    </source>
</evidence>
<feature type="region of interest" description="Disordered" evidence="1">
    <location>
        <begin position="151"/>
        <end position="170"/>
    </location>
</feature>
<sequence>MSKSSRPAKRPRTNNDTVYHHLIPFNDDIDVVFSRDDLTRRVNDSIANAPAPRVPQPSTSKAWNAATSWVPQDDPEFALDADGGLYDEAVEGDIACKAVQVPKAPRQRSKVSKRPNVVWMETHRQNYLDEIMRWEGRGDFMHAVGCPDCASRKAATPGPPEYRSPSASPFSSYQGTGGYHFYQLT</sequence>